<evidence type="ECO:0000313" key="2">
    <source>
        <dbReference type="EMBL" id="GBM00274.1"/>
    </source>
</evidence>
<gene>
    <name evidence="2" type="ORF">AVEN_32623_1</name>
</gene>
<proteinExistence type="predicted"/>
<comment type="caution">
    <text evidence="2">The sequence shown here is derived from an EMBL/GenBank/DDBJ whole genome shotgun (WGS) entry which is preliminary data.</text>
</comment>
<evidence type="ECO:0000313" key="3">
    <source>
        <dbReference type="Proteomes" id="UP000499080"/>
    </source>
</evidence>
<sequence length="216" mass="23298">MGKVSLQCGNESNAVSEVGKSDTVTRSTRDVGVKDERLMGSLETDSEVQNEKGFSENETTANIGMNANDLFIVAERVNRAVVSGVTVGHIDELEKSLSGNDLVLEGRVNGGKSFLVEVRGSGGLGLPSGVVADLMGDGFELRFDSCDQEKFLVSGGQDFVRAGVVKVFGLNSSSDQEVLFWELRNSLLDWSRYSEEEGVVHQNGRSNCSFGEISYL</sequence>
<name>A0A4Y2C8B2_ARAVE</name>
<dbReference type="Proteomes" id="UP000499080">
    <property type="component" value="Unassembled WGS sequence"/>
</dbReference>
<keyword evidence="3" id="KW-1185">Reference proteome</keyword>
<dbReference type="AlphaFoldDB" id="A0A4Y2C8B2"/>
<organism evidence="2 3">
    <name type="scientific">Araneus ventricosus</name>
    <name type="common">Orbweaver spider</name>
    <name type="synonym">Epeira ventricosa</name>
    <dbReference type="NCBI Taxonomy" id="182803"/>
    <lineage>
        <taxon>Eukaryota</taxon>
        <taxon>Metazoa</taxon>
        <taxon>Ecdysozoa</taxon>
        <taxon>Arthropoda</taxon>
        <taxon>Chelicerata</taxon>
        <taxon>Arachnida</taxon>
        <taxon>Araneae</taxon>
        <taxon>Araneomorphae</taxon>
        <taxon>Entelegynae</taxon>
        <taxon>Araneoidea</taxon>
        <taxon>Araneidae</taxon>
        <taxon>Araneus</taxon>
    </lineage>
</organism>
<evidence type="ECO:0000256" key="1">
    <source>
        <dbReference type="SAM" id="MobiDB-lite"/>
    </source>
</evidence>
<dbReference type="EMBL" id="BGPR01000155">
    <property type="protein sequence ID" value="GBM00274.1"/>
    <property type="molecule type" value="Genomic_DNA"/>
</dbReference>
<protein>
    <submittedName>
        <fullName evidence="2">Uncharacterized protein</fullName>
    </submittedName>
</protein>
<accession>A0A4Y2C8B2</accession>
<feature type="region of interest" description="Disordered" evidence="1">
    <location>
        <begin position="1"/>
        <end position="27"/>
    </location>
</feature>
<reference evidence="2 3" key="1">
    <citation type="journal article" date="2019" name="Sci. Rep.">
        <title>Orb-weaving spider Araneus ventricosus genome elucidates the spidroin gene catalogue.</title>
        <authorList>
            <person name="Kono N."/>
            <person name="Nakamura H."/>
            <person name="Ohtoshi R."/>
            <person name="Moran D.A.P."/>
            <person name="Shinohara A."/>
            <person name="Yoshida Y."/>
            <person name="Fujiwara M."/>
            <person name="Mori M."/>
            <person name="Tomita M."/>
            <person name="Arakawa K."/>
        </authorList>
    </citation>
    <scope>NUCLEOTIDE SEQUENCE [LARGE SCALE GENOMIC DNA]</scope>
</reference>